<keyword evidence="4" id="KW-1185">Reference proteome</keyword>
<reference evidence="4" key="1">
    <citation type="submission" date="2016-06" db="EMBL/GenBank/DDBJ databases">
        <authorList>
            <person name="Varghese N."/>
        </authorList>
    </citation>
    <scope>NUCLEOTIDE SEQUENCE [LARGE SCALE GENOMIC DNA]</scope>
    <source>
        <strain evidence="4">DSM 45344</strain>
    </source>
</reference>
<dbReference type="InterPro" id="IPR023809">
    <property type="entry name" value="Thiopep_bacteriocin_synth_dom"/>
</dbReference>
<evidence type="ECO:0000259" key="2">
    <source>
        <dbReference type="Pfam" id="PF14028"/>
    </source>
</evidence>
<feature type="domain" description="Lantibiotic dehydratase N-terminal" evidence="1">
    <location>
        <begin position="48"/>
        <end position="249"/>
    </location>
</feature>
<proteinExistence type="predicted"/>
<feature type="domain" description="Thiopeptide-type bacteriocin biosynthesis" evidence="2">
    <location>
        <begin position="688"/>
        <end position="903"/>
    </location>
</feature>
<dbReference type="Proteomes" id="UP000199393">
    <property type="component" value="Chromosome I"/>
</dbReference>
<dbReference type="PATRIC" id="fig|307121.4.peg.3856"/>
<dbReference type="STRING" id="307121.GA0070620_3780"/>
<dbReference type="EMBL" id="LT598496">
    <property type="protein sequence ID" value="SBV28243.1"/>
    <property type="molecule type" value="Genomic_DNA"/>
</dbReference>
<dbReference type="AlphaFoldDB" id="A0A1C3N6R3"/>
<dbReference type="Pfam" id="PF04738">
    <property type="entry name" value="Lant_dehydr_N"/>
    <property type="match status" value="2"/>
</dbReference>
<dbReference type="InterPro" id="IPR006827">
    <property type="entry name" value="Lant_deHydtase_N"/>
</dbReference>
<name>A0A1C3N6R3_9ACTN</name>
<dbReference type="Pfam" id="PF14028">
    <property type="entry name" value="Lant_dehydr_C"/>
    <property type="match status" value="1"/>
</dbReference>
<accession>A0A1C3N6R3</accession>
<dbReference type="RefSeq" id="WP_091592686.1">
    <property type="nucleotide sequence ID" value="NZ_JBHRWG010000004.1"/>
</dbReference>
<dbReference type="NCBIfam" id="TIGR03891">
    <property type="entry name" value="thiopep_ocin"/>
    <property type="match status" value="1"/>
</dbReference>
<evidence type="ECO:0000313" key="4">
    <source>
        <dbReference type="Proteomes" id="UP000199393"/>
    </source>
</evidence>
<sequence>MVPADGAALIRIAAYPKGLVLPPWPDIAHGHPDQWREWLDTTWTLSGFAAAVTGAAPQLADQIQRALTGEPLPPQRLRRLVQSTVRYLLRWTTRATPFGTFAGVAPVQFGARAAVRLGEAHRAVSRPDGQFIVDHTAQAEHDLATLRTVPVVTNSLGYQRGDRWVLPCAHASDERRWDVEVRLTSPIRAAIQAARSPVRIAELAAMVAVGASIADAERLLADLVHTGVLLSALRPPMTVTDPASHVARHYAIPEPGSRTAVDLRADIAVTLPPPILHEAERAASTLMAVAPPPTPGWAEYHSAFIERWGPGAAVPIRDVLNVLGFPAGYRGSTRRAPALFTARDRLLGQLAQQAVLDGCAEVVLDDALIDRLRGNDDRPPIPHTELRFTLAADTLHDLDRGAFTLTVLSGSRHAGVAAARFLHLLTPAELDGFQQVYRNLPTALPGAAPLQLSGPPLDARLTAVARTPELLPVLPVGDFHPAPPYTLEDLAVAGDGRRLWLVSLTTGQPVEPLLFNSVLLPTLQQPLMRFLAEIWTAWTAPCSRFDWGHASGLPFLPRLRRGRTIVHPARWILDHTALPAQGTAWAQWCDAWRRNRLQRHIPEQVLVGDDDIRLRLDLDNPAHLAVLRDHLDRHPRTVITEAPGPAGWIDDRPAELLLTLTHTAPAARPARPARPARTVQHWPGRSRWLEAHLHGRLDDILTDLAGRPADHLPAGWWFLRYPHPELHLRLRIPLSDTDRFADIARHLADWVQHLHNDALVHDYSIHPCRPETRHGAAANLAAAERVFAADSRAALHRLTGDRQAATAAGMIAIADGFTGDGPRWLATHVPHRTGPRLDPAQLEHARRPVHDERLAAALAVYRSMVTHDGLDPDEVLGDLLHLHHARMIGVDPTSERHCLRLARTIARTTLAGRKP</sequence>
<dbReference type="OrthoDB" id="1273722at2"/>
<organism evidence="3 4">
    <name type="scientific">Micromonospora krabiensis</name>
    <dbReference type="NCBI Taxonomy" id="307121"/>
    <lineage>
        <taxon>Bacteria</taxon>
        <taxon>Bacillati</taxon>
        <taxon>Actinomycetota</taxon>
        <taxon>Actinomycetes</taxon>
        <taxon>Micromonosporales</taxon>
        <taxon>Micromonosporaceae</taxon>
        <taxon>Micromonospora</taxon>
    </lineage>
</organism>
<evidence type="ECO:0000313" key="3">
    <source>
        <dbReference type="EMBL" id="SBV28243.1"/>
    </source>
</evidence>
<protein>
    <submittedName>
        <fullName evidence="3">Thiopeptide-type bacteriocin biosynthesis domain-containing protein</fullName>
    </submittedName>
</protein>
<feature type="domain" description="Lantibiotic dehydratase N-terminal" evidence="1">
    <location>
        <begin position="254"/>
        <end position="627"/>
    </location>
</feature>
<evidence type="ECO:0000259" key="1">
    <source>
        <dbReference type="Pfam" id="PF04738"/>
    </source>
</evidence>
<gene>
    <name evidence="3" type="ORF">GA0070620_3780</name>
</gene>